<feature type="transmembrane region" description="Helical" evidence="1">
    <location>
        <begin position="32"/>
        <end position="54"/>
    </location>
</feature>
<dbReference type="RefSeq" id="WP_344674295.1">
    <property type="nucleotide sequence ID" value="NZ_BAAAZI010000006.1"/>
</dbReference>
<name>A0ABP7YPH8_9SPHI</name>
<dbReference type="EMBL" id="BAAAZI010000006">
    <property type="protein sequence ID" value="GAA4139280.1"/>
    <property type="molecule type" value="Genomic_DNA"/>
</dbReference>
<keyword evidence="3" id="KW-1185">Reference proteome</keyword>
<gene>
    <name evidence="2" type="ORF">GCM10022216_17300</name>
</gene>
<reference evidence="3" key="1">
    <citation type="journal article" date="2019" name="Int. J. Syst. Evol. Microbiol.">
        <title>The Global Catalogue of Microorganisms (GCM) 10K type strain sequencing project: providing services to taxonomists for standard genome sequencing and annotation.</title>
        <authorList>
            <consortium name="The Broad Institute Genomics Platform"/>
            <consortium name="The Broad Institute Genome Sequencing Center for Infectious Disease"/>
            <person name="Wu L."/>
            <person name="Ma J."/>
        </authorList>
    </citation>
    <scope>NUCLEOTIDE SEQUENCE [LARGE SCALE GENOMIC DNA]</scope>
    <source>
        <strain evidence="3">JCM 16704</strain>
    </source>
</reference>
<comment type="caution">
    <text evidence="2">The sequence shown here is derived from an EMBL/GenBank/DDBJ whole genome shotgun (WGS) entry which is preliminary data.</text>
</comment>
<feature type="transmembrane region" description="Helical" evidence="1">
    <location>
        <begin position="66"/>
        <end position="84"/>
    </location>
</feature>
<organism evidence="2 3">
    <name type="scientific">Sphingobacterium kyonggiense</name>
    <dbReference type="NCBI Taxonomy" id="714075"/>
    <lineage>
        <taxon>Bacteria</taxon>
        <taxon>Pseudomonadati</taxon>
        <taxon>Bacteroidota</taxon>
        <taxon>Sphingobacteriia</taxon>
        <taxon>Sphingobacteriales</taxon>
        <taxon>Sphingobacteriaceae</taxon>
        <taxon>Sphingobacterium</taxon>
    </lineage>
</organism>
<accession>A0ABP7YPH8</accession>
<evidence type="ECO:0000313" key="2">
    <source>
        <dbReference type="EMBL" id="GAA4139280.1"/>
    </source>
</evidence>
<protein>
    <submittedName>
        <fullName evidence="2">Uncharacterized protein</fullName>
    </submittedName>
</protein>
<keyword evidence="1" id="KW-0812">Transmembrane</keyword>
<keyword evidence="1" id="KW-1133">Transmembrane helix</keyword>
<keyword evidence="1" id="KW-0472">Membrane</keyword>
<proteinExistence type="predicted"/>
<sequence>MKIIRLILIFIIGGPLTYLTYKSQFQVLFGESIIWLFLIVTGVSVLFWTLITDIKLYKVSKQPQSFALTIICIILIGIIIGLELKIQNNLNKPTLLRVFYDGDYNGTGIVFKENGTYIFHNSAIGLTDYYYGNYKINGNKITLDKDKIDNIENIRHLEVREKGVEFHDSIKNELFLFQVDENGKIITNGLEYRVTIDNRKL</sequence>
<evidence type="ECO:0000313" key="3">
    <source>
        <dbReference type="Proteomes" id="UP001500101"/>
    </source>
</evidence>
<dbReference type="Proteomes" id="UP001500101">
    <property type="component" value="Unassembled WGS sequence"/>
</dbReference>
<evidence type="ECO:0000256" key="1">
    <source>
        <dbReference type="SAM" id="Phobius"/>
    </source>
</evidence>